<organism evidence="2 3">
    <name type="scientific">Lasiosphaeris hirsuta</name>
    <dbReference type="NCBI Taxonomy" id="260670"/>
    <lineage>
        <taxon>Eukaryota</taxon>
        <taxon>Fungi</taxon>
        <taxon>Dikarya</taxon>
        <taxon>Ascomycota</taxon>
        <taxon>Pezizomycotina</taxon>
        <taxon>Sordariomycetes</taxon>
        <taxon>Sordariomycetidae</taxon>
        <taxon>Sordariales</taxon>
        <taxon>Lasiosphaeriaceae</taxon>
        <taxon>Lasiosphaeris</taxon>
    </lineage>
</organism>
<sequence>MKLLAIIVLAQLALAAPTPAPAPEAVAEKRDNNAGALLASKYLAYALLTCKYPVDVAKEKRGKNADSLLTSKYLVGRAADEAPTIGREDVYFKLCLYELGEGISWVALEG</sequence>
<keyword evidence="3" id="KW-1185">Reference proteome</keyword>
<feature type="signal peptide" evidence="1">
    <location>
        <begin position="1"/>
        <end position="15"/>
    </location>
</feature>
<accession>A0AA40A2T4</accession>
<gene>
    <name evidence="2" type="ORF">B0H67DRAFT_648150</name>
</gene>
<name>A0AA40A2T4_9PEZI</name>
<evidence type="ECO:0000313" key="2">
    <source>
        <dbReference type="EMBL" id="KAK0708039.1"/>
    </source>
</evidence>
<dbReference type="AlphaFoldDB" id="A0AA40A2T4"/>
<feature type="chain" id="PRO_5041343494" evidence="1">
    <location>
        <begin position="16"/>
        <end position="110"/>
    </location>
</feature>
<reference evidence="2" key="1">
    <citation type="submission" date="2023-06" db="EMBL/GenBank/DDBJ databases">
        <title>Genome-scale phylogeny and comparative genomics of the fungal order Sordariales.</title>
        <authorList>
            <consortium name="Lawrence Berkeley National Laboratory"/>
            <person name="Hensen N."/>
            <person name="Bonometti L."/>
            <person name="Westerberg I."/>
            <person name="Brannstrom I.O."/>
            <person name="Guillou S."/>
            <person name="Cros-Aarteil S."/>
            <person name="Calhoun S."/>
            <person name="Haridas S."/>
            <person name="Kuo A."/>
            <person name="Mondo S."/>
            <person name="Pangilinan J."/>
            <person name="Riley R."/>
            <person name="Labutti K."/>
            <person name="Andreopoulos B."/>
            <person name="Lipzen A."/>
            <person name="Chen C."/>
            <person name="Yanf M."/>
            <person name="Daum C."/>
            <person name="Ng V."/>
            <person name="Clum A."/>
            <person name="Steindorff A."/>
            <person name="Ohm R."/>
            <person name="Martin F."/>
            <person name="Silar P."/>
            <person name="Natvig D."/>
            <person name="Lalanne C."/>
            <person name="Gautier V."/>
            <person name="Ament-Velasquez S.L."/>
            <person name="Kruys A."/>
            <person name="Hutchinson M.I."/>
            <person name="Powell A.J."/>
            <person name="Barry K."/>
            <person name="Miller A.N."/>
            <person name="Grigoriev I.V."/>
            <person name="Debuchy R."/>
            <person name="Gladieux P."/>
            <person name="Thoren M.H."/>
            <person name="Johannesson H."/>
        </authorList>
    </citation>
    <scope>NUCLEOTIDE SEQUENCE</scope>
    <source>
        <strain evidence="2">SMH4607-1</strain>
    </source>
</reference>
<comment type="caution">
    <text evidence="2">The sequence shown here is derived from an EMBL/GenBank/DDBJ whole genome shotgun (WGS) entry which is preliminary data.</text>
</comment>
<proteinExistence type="predicted"/>
<protein>
    <submittedName>
        <fullName evidence="2">Uncharacterized protein</fullName>
    </submittedName>
</protein>
<dbReference type="EMBL" id="JAUKUA010000006">
    <property type="protein sequence ID" value="KAK0708039.1"/>
    <property type="molecule type" value="Genomic_DNA"/>
</dbReference>
<keyword evidence="1" id="KW-0732">Signal</keyword>
<dbReference type="Proteomes" id="UP001172102">
    <property type="component" value="Unassembled WGS sequence"/>
</dbReference>
<evidence type="ECO:0000256" key="1">
    <source>
        <dbReference type="SAM" id="SignalP"/>
    </source>
</evidence>
<evidence type="ECO:0000313" key="3">
    <source>
        <dbReference type="Proteomes" id="UP001172102"/>
    </source>
</evidence>